<feature type="compositionally biased region" description="Polar residues" evidence="1">
    <location>
        <begin position="133"/>
        <end position="142"/>
    </location>
</feature>
<evidence type="ECO:0000256" key="1">
    <source>
        <dbReference type="SAM" id="MobiDB-lite"/>
    </source>
</evidence>
<dbReference type="EMBL" id="MLJW01008852">
    <property type="protein sequence ID" value="OIQ63616.1"/>
    <property type="molecule type" value="Genomic_DNA"/>
</dbReference>
<reference evidence="2" key="1">
    <citation type="submission" date="2016-10" db="EMBL/GenBank/DDBJ databases">
        <title>Sequence of Gallionella enrichment culture.</title>
        <authorList>
            <person name="Poehlein A."/>
            <person name="Muehling M."/>
            <person name="Daniel R."/>
        </authorList>
    </citation>
    <scope>NUCLEOTIDE SEQUENCE</scope>
</reference>
<accession>A0A1J5NZE1</accession>
<organism evidence="2">
    <name type="scientific">mine drainage metagenome</name>
    <dbReference type="NCBI Taxonomy" id="410659"/>
    <lineage>
        <taxon>unclassified sequences</taxon>
        <taxon>metagenomes</taxon>
        <taxon>ecological metagenomes</taxon>
    </lineage>
</organism>
<feature type="compositionally biased region" description="Basic residues" evidence="1">
    <location>
        <begin position="148"/>
        <end position="157"/>
    </location>
</feature>
<protein>
    <submittedName>
        <fullName evidence="2">Uncharacterized protein</fullName>
    </submittedName>
</protein>
<sequence>MPWLFTFPRHPRRAAPAHISMPGAVRGFSVMLLCRDSRVVPTHPAPFSGARYASHHCRKTLRRPSHRWRSGWRPQVRWLHRMRGINPRHLVLWPPAGAGQARRLCGRRQGAGVASACHPYGLETLAARWRGRQTGQRDSGPTQDRGRSGQRRRRRPRGAAFGR</sequence>
<name>A0A1J5NZE1_9ZZZZ</name>
<evidence type="ECO:0000313" key="2">
    <source>
        <dbReference type="EMBL" id="OIQ63616.1"/>
    </source>
</evidence>
<feature type="region of interest" description="Disordered" evidence="1">
    <location>
        <begin position="130"/>
        <end position="163"/>
    </location>
</feature>
<proteinExistence type="predicted"/>
<gene>
    <name evidence="2" type="ORF">GALL_548440</name>
</gene>
<dbReference type="AlphaFoldDB" id="A0A1J5NZE1"/>
<comment type="caution">
    <text evidence="2">The sequence shown here is derived from an EMBL/GenBank/DDBJ whole genome shotgun (WGS) entry which is preliminary data.</text>
</comment>